<name>A0AAF0UHQ0_SOLVR</name>
<sequence>LLKDYGMSVLYHPSKASVLANALSWLSMGSVTNVVDDKKELVPDVPRLARSDVKAMQGLDLILVELKEAMLKKSIEVFPQGENGVLRYQGRLCIPNVDDLWEKILSEADSSRYSIHPGATKLYRDLQEVYLWNGMKKGIVEFVA</sequence>
<feature type="domain" description="Integrase zinc-binding" evidence="1">
    <location>
        <begin position="99"/>
        <end position="143"/>
    </location>
</feature>
<dbReference type="EMBL" id="CP133620">
    <property type="protein sequence ID" value="WMV45861.1"/>
    <property type="molecule type" value="Genomic_DNA"/>
</dbReference>
<keyword evidence="3" id="KW-1185">Reference proteome</keyword>
<evidence type="ECO:0000313" key="2">
    <source>
        <dbReference type="EMBL" id="WMV45861.1"/>
    </source>
</evidence>
<reference evidence="2" key="1">
    <citation type="submission" date="2023-08" db="EMBL/GenBank/DDBJ databases">
        <title>A de novo genome assembly of Solanum verrucosum Schlechtendal, a Mexican diploid species geographically isolated from the other diploid A-genome species in potato relatives.</title>
        <authorList>
            <person name="Hosaka K."/>
        </authorList>
    </citation>
    <scope>NUCLEOTIDE SEQUENCE</scope>
    <source>
        <tissue evidence="2">Young leaves</tissue>
    </source>
</reference>
<evidence type="ECO:0000313" key="3">
    <source>
        <dbReference type="Proteomes" id="UP001234989"/>
    </source>
</evidence>
<dbReference type="Gene3D" id="1.10.340.70">
    <property type="match status" value="1"/>
</dbReference>
<feature type="non-terminal residue" evidence="2">
    <location>
        <position position="1"/>
    </location>
</feature>
<protein>
    <recommendedName>
        <fullName evidence="1">Integrase zinc-binding domain-containing protein</fullName>
    </recommendedName>
</protein>
<accession>A0AAF0UHQ0</accession>
<evidence type="ECO:0000259" key="1">
    <source>
        <dbReference type="Pfam" id="PF17921"/>
    </source>
</evidence>
<organism evidence="2 3">
    <name type="scientific">Solanum verrucosum</name>
    <dbReference type="NCBI Taxonomy" id="315347"/>
    <lineage>
        <taxon>Eukaryota</taxon>
        <taxon>Viridiplantae</taxon>
        <taxon>Streptophyta</taxon>
        <taxon>Embryophyta</taxon>
        <taxon>Tracheophyta</taxon>
        <taxon>Spermatophyta</taxon>
        <taxon>Magnoliopsida</taxon>
        <taxon>eudicotyledons</taxon>
        <taxon>Gunneridae</taxon>
        <taxon>Pentapetalae</taxon>
        <taxon>asterids</taxon>
        <taxon>lamiids</taxon>
        <taxon>Solanales</taxon>
        <taxon>Solanaceae</taxon>
        <taxon>Solanoideae</taxon>
        <taxon>Solaneae</taxon>
        <taxon>Solanum</taxon>
    </lineage>
</organism>
<dbReference type="Pfam" id="PF17921">
    <property type="entry name" value="Integrase_H2C2"/>
    <property type="match status" value="1"/>
</dbReference>
<dbReference type="AlphaFoldDB" id="A0AAF0UHQ0"/>
<dbReference type="Proteomes" id="UP001234989">
    <property type="component" value="Chromosome 9"/>
</dbReference>
<dbReference type="InterPro" id="IPR041588">
    <property type="entry name" value="Integrase_H2C2"/>
</dbReference>
<proteinExistence type="predicted"/>
<gene>
    <name evidence="2" type="ORF">MTR67_039246</name>
</gene>